<gene>
    <name evidence="2" type="ORF">PflSS101_2711</name>
</gene>
<keyword evidence="1" id="KW-0812">Transmembrane</keyword>
<name>I4K331_9PSED</name>
<dbReference type="AlphaFoldDB" id="I4K331"/>
<dbReference type="EMBL" id="AHPN01000001">
    <property type="protein sequence ID" value="EIK59121.1"/>
    <property type="molecule type" value="Genomic_DNA"/>
</dbReference>
<protein>
    <submittedName>
        <fullName evidence="2">Uncharacterized protein</fullName>
    </submittedName>
</protein>
<accession>I4K331</accession>
<feature type="transmembrane region" description="Helical" evidence="1">
    <location>
        <begin position="72"/>
        <end position="91"/>
    </location>
</feature>
<feature type="transmembrane region" description="Helical" evidence="1">
    <location>
        <begin position="32"/>
        <end position="52"/>
    </location>
</feature>
<dbReference type="HOGENOM" id="CLU_1007846_0_0_6"/>
<evidence type="ECO:0000256" key="1">
    <source>
        <dbReference type="SAM" id="Phobius"/>
    </source>
</evidence>
<keyword evidence="1" id="KW-1133">Transmembrane helix</keyword>
<evidence type="ECO:0000313" key="3">
    <source>
        <dbReference type="Proteomes" id="UP000003213"/>
    </source>
</evidence>
<proteinExistence type="predicted"/>
<organism evidence="2 3">
    <name type="scientific">Pseudomonas lactis</name>
    <dbReference type="NCBI Taxonomy" id="1615674"/>
    <lineage>
        <taxon>Bacteria</taxon>
        <taxon>Pseudomonadati</taxon>
        <taxon>Pseudomonadota</taxon>
        <taxon>Gammaproteobacteria</taxon>
        <taxon>Pseudomonadales</taxon>
        <taxon>Pseudomonadaceae</taxon>
        <taxon>Pseudomonas</taxon>
    </lineage>
</organism>
<comment type="caution">
    <text evidence="2">The sequence shown here is derived from an EMBL/GenBank/DDBJ whole genome shotgun (WGS) entry which is preliminary data.</text>
</comment>
<reference evidence="2 3" key="1">
    <citation type="journal article" date="2012" name="PLoS Genet.">
        <title>Comparative Genomics of Plant-Associated Pseudomonas spp.: Insights into Diversity and Inheritance of Traits Involved in Multitrophic Interactions.</title>
        <authorList>
            <person name="Loper J.E."/>
            <person name="Hassan K.A."/>
            <person name="Mavrodi D.V."/>
            <person name="Davis E.W.II."/>
            <person name="Lim C.K."/>
            <person name="Shaffer B.T."/>
            <person name="Elbourne L.D."/>
            <person name="Stockwell V.O."/>
            <person name="Hartney S.L."/>
            <person name="Breakwell K."/>
            <person name="Henkels M.D."/>
            <person name="Tetu S.G."/>
            <person name="Rangel L.I."/>
            <person name="Kidarsa T.A."/>
            <person name="Wilson N.L."/>
            <person name="van de Mortel J.E."/>
            <person name="Song C."/>
            <person name="Blumhagen R."/>
            <person name="Radune D."/>
            <person name="Hostetler J.B."/>
            <person name="Brinkac L.M."/>
            <person name="Durkin A.S."/>
            <person name="Kluepfel D.A."/>
            <person name="Wechter W.P."/>
            <person name="Anderson A.J."/>
            <person name="Kim Y.C."/>
            <person name="Pierson L.S.III."/>
            <person name="Pierson E.A."/>
            <person name="Lindow S.E."/>
            <person name="Kobayashi D.Y."/>
            <person name="Raaijmakers J.M."/>
            <person name="Weller D.M."/>
            <person name="Thomashow L.S."/>
            <person name="Allen A.E."/>
            <person name="Paulsen I.T."/>
        </authorList>
    </citation>
    <scope>NUCLEOTIDE SEQUENCE [LARGE SCALE GENOMIC DNA]</scope>
    <source>
        <strain evidence="2 3">SS101</strain>
    </source>
</reference>
<evidence type="ECO:0000313" key="2">
    <source>
        <dbReference type="EMBL" id="EIK59121.1"/>
    </source>
</evidence>
<sequence>MSASHQPPRGGGFQQQEVDMHRFMVFLQDRRIDLFVLLAFLLLVLVQVKISAPPEWEDNWVVNALSSSAFENITSSILASIVAAYIFYVFIEVIPRGKALAETHLSLDNILASIVLSYVHTSRRHLNSNLDRQDVRILELIKLAEIVKETKSVAFYYKVLSAALHARDIEHVLDQGTIMASSISSKHTMFWIQICARSRELAELLDQMPHHDLFVASNVFTDPPDDCGQPERFRLYSIEMDQYRDRLRVKCWLLMFDILDWKKYYSVSKSTYGATS</sequence>
<dbReference type="Proteomes" id="UP000003213">
    <property type="component" value="Chromosome"/>
</dbReference>
<keyword evidence="1" id="KW-0472">Membrane</keyword>